<dbReference type="Gene3D" id="3.30.360.10">
    <property type="entry name" value="Dihydrodipicolinate Reductase, domain 2"/>
    <property type="match status" value="1"/>
</dbReference>
<dbReference type="OrthoDB" id="9815825at2"/>
<dbReference type="RefSeq" id="WP_121170451.1">
    <property type="nucleotide sequence ID" value="NZ_RBIE01000001.1"/>
</dbReference>
<feature type="domain" description="GFO/IDH/MocA-like oxidoreductase" evidence="2">
    <location>
        <begin position="137"/>
        <end position="262"/>
    </location>
</feature>
<evidence type="ECO:0000313" key="3">
    <source>
        <dbReference type="EMBL" id="RKQ64035.1"/>
    </source>
</evidence>
<dbReference type="InterPro" id="IPR000683">
    <property type="entry name" value="Gfo/Idh/MocA-like_OxRdtase_N"/>
</dbReference>
<dbReference type="SUPFAM" id="SSF51735">
    <property type="entry name" value="NAD(P)-binding Rossmann-fold domains"/>
    <property type="match status" value="1"/>
</dbReference>
<evidence type="ECO:0000313" key="4">
    <source>
        <dbReference type="Proteomes" id="UP000280881"/>
    </source>
</evidence>
<dbReference type="PANTHER" id="PTHR43708">
    <property type="entry name" value="CONSERVED EXPRESSED OXIDOREDUCTASE (EUROFUNG)"/>
    <property type="match status" value="1"/>
</dbReference>
<dbReference type="GO" id="GO:0000166">
    <property type="term" value="F:nucleotide binding"/>
    <property type="evidence" value="ECO:0007669"/>
    <property type="project" value="InterPro"/>
</dbReference>
<dbReference type="Proteomes" id="UP000280881">
    <property type="component" value="Unassembled WGS sequence"/>
</dbReference>
<keyword evidence="4" id="KW-1185">Reference proteome</keyword>
<dbReference type="AlphaFoldDB" id="A0A420W9S9"/>
<organism evidence="3 4">
    <name type="scientific">Thermovibrio guaymasensis</name>
    <dbReference type="NCBI Taxonomy" id="240167"/>
    <lineage>
        <taxon>Bacteria</taxon>
        <taxon>Pseudomonadati</taxon>
        <taxon>Aquificota</taxon>
        <taxon>Aquificia</taxon>
        <taxon>Desulfurobacteriales</taxon>
        <taxon>Desulfurobacteriaceae</taxon>
        <taxon>Thermovibrio</taxon>
    </lineage>
</organism>
<feature type="domain" description="Gfo/Idh/MocA-like oxidoreductase N-terminal" evidence="1">
    <location>
        <begin position="2"/>
        <end position="121"/>
    </location>
</feature>
<gene>
    <name evidence="3" type="ORF">C7457_0925</name>
</gene>
<proteinExistence type="predicted"/>
<name>A0A420W9S9_9BACT</name>
<dbReference type="Pfam" id="PF22725">
    <property type="entry name" value="GFO_IDH_MocA_C3"/>
    <property type="match status" value="1"/>
</dbReference>
<reference evidence="3 4" key="1">
    <citation type="submission" date="2018-10" db="EMBL/GenBank/DDBJ databases">
        <title>Genomic Encyclopedia of Type Strains, Phase IV (KMG-IV): sequencing the most valuable type-strain genomes for metagenomic binning, comparative biology and taxonomic classification.</title>
        <authorList>
            <person name="Goeker M."/>
        </authorList>
    </citation>
    <scope>NUCLEOTIDE SEQUENCE [LARGE SCALE GENOMIC DNA]</scope>
    <source>
        <strain evidence="3 4">DSM 15521</strain>
    </source>
</reference>
<dbReference type="Gene3D" id="3.40.50.720">
    <property type="entry name" value="NAD(P)-binding Rossmann-like Domain"/>
    <property type="match status" value="1"/>
</dbReference>
<protein>
    <submittedName>
        <fullName evidence="3">Putative dehydrogenase</fullName>
    </submittedName>
</protein>
<evidence type="ECO:0000259" key="2">
    <source>
        <dbReference type="Pfam" id="PF22725"/>
    </source>
</evidence>
<dbReference type="InterPro" id="IPR036291">
    <property type="entry name" value="NAD(P)-bd_dom_sf"/>
</dbReference>
<dbReference type="InterPro" id="IPR055170">
    <property type="entry name" value="GFO_IDH_MocA-like_dom"/>
</dbReference>
<dbReference type="PANTHER" id="PTHR43708:SF3">
    <property type="entry name" value="OXIDOREDUCTASE"/>
    <property type="match status" value="1"/>
</dbReference>
<comment type="caution">
    <text evidence="3">The sequence shown here is derived from an EMBL/GenBank/DDBJ whole genome shotgun (WGS) entry which is preliminary data.</text>
</comment>
<accession>A0A420W9S9</accession>
<dbReference type="InterPro" id="IPR051317">
    <property type="entry name" value="Gfo/Idh/MocA_oxidoreduct"/>
</dbReference>
<dbReference type="SUPFAM" id="SSF55347">
    <property type="entry name" value="Glyceraldehyde-3-phosphate dehydrogenase-like, C-terminal domain"/>
    <property type="match status" value="1"/>
</dbReference>
<dbReference type="EMBL" id="RBIE01000001">
    <property type="protein sequence ID" value="RKQ64035.1"/>
    <property type="molecule type" value="Genomic_DNA"/>
</dbReference>
<sequence length="369" mass="42428">MFRLGILGGGLNSVVGYTHFVASQMDKRFKVVSGVFSRNLEINKKTAEFWDVERFYNSFEEFIEKEKKRLDAVSVLLPTPDHFRVVKKLLENDIPVICEKPLFSSLEELIKLENEVDLNDKFLVITYNYIAYPILCELKRMISEGIFGKVINIHLEMPQESFLRPPKSVDYPPVWRKKDGNIPVILLDLASHLLSLSKYLTGKRIKSVYSVLKSFSSYNVVDEVKVILDYEDEATGFLWVSKVAFGNRNGLKVSIYGTKASAVWIQEEPEKLYVNYRNGKKCILDRGANLEISKVRLYNRMTPGHPAGFIEAFANLYYEIADALENYLKGKPYSVNPVIWTFKDEKESFKVLDAIVKSSIINNKVEIKY</sequence>
<dbReference type="Pfam" id="PF01408">
    <property type="entry name" value="GFO_IDH_MocA"/>
    <property type="match status" value="1"/>
</dbReference>
<evidence type="ECO:0000259" key="1">
    <source>
        <dbReference type="Pfam" id="PF01408"/>
    </source>
</evidence>